<dbReference type="AlphaFoldDB" id="A0ABD0SHU9"/>
<dbReference type="EMBL" id="JBEDNZ010000020">
    <property type="protein sequence ID" value="KAL0819423.1"/>
    <property type="molecule type" value="Genomic_DNA"/>
</dbReference>
<gene>
    <name evidence="2" type="ORF">ABMA28_007529</name>
</gene>
<protein>
    <submittedName>
        <fullName evidence="2">Uncharacterized protein</fullName>
    </submittedName>
</protein>
<evidence type="ECO:0000313" key="3">
    <source>
        <dbReference type="Proteomes" id="UP001549921"/>
    </source>
</evidence>
<name>A0ABD0SHU9_LOXSC</name>
<dbReference type="Proteomes" id="UP001549921">
    <property type="component" value="Unassembled WGS sequence"/>
</dbReference>
<keyword evidence="1" id="KW-0472">Membrane</keyword>
<accession>A0ABD0SHU9</accession>
<evidence type="ECO:0000313" key="2">
    <source>
        <dbReference type="EMBL" id="KAL0819423.1"/>
    </source>
</evidence>
<proteinExistence type="predicted"/>
<comment type="caution">
    <text evidence="2">The sequence shown here is derived from an EMBL/GenBank/DDBJ whole genome shotgun (WGS) entry which is preliminary data.</text>
</comment>
<reference evidence="2 3" key="1">
    <citation type="submission" date="2024-06" db="EMBL/GenBank/DDBJ databases">
        <title>A chromosome-level genome assembly of beet webworm, Loxostege sticticalis.</title>
        <authorList>
            <person name="Zhang Y."/>
        </authorList>
    </citation>
    <scope>NUCLEOTIDE SEQUENCE [LARGE SCALE GENOMIC DNA]</scope>
    <source>
        <strain evidence="2">AQ028</strain>
        <tissue evidence="2">Male pupae</tissue>
    </source>
</reference>
<keyword evidence="1" id="KW-0812">Transmembrane</keyword>
<feature type="transmembrane region" description="Helical" evidence="1">
    <location>
        <begin position="6"/>
        <end position="28"/>
    </location>
</feature>
<organism evidence="2 3">
    <name type="scientific">Loxostege sticticalis</name>
    <name type="common">Beet webworm moth</name>
    <dbReference type="NCBI Taxonomy" id="481309"/>
    <lineage>
        <taxon>Eukaryota</taxon>
        <taxon>Metazoa</taxon>
        <taxon>Ecdysozoa</taxon>
        <taxon>Arthropoda</taxon>
        <taxon>Hexapoda</taxon>
        <taxon>Insecta</taxon>
        <taxon>Pterygota</taxon>
        <taxon>Neoptera</taxon>
        <taxon>Endopterygota</taxon>
        <taxon>Lepidoptera</taxon>
        <taxon>Glossata</taxon>
        <taxon>Ditrysia</taxon>
        <taxon>Pyraloidea</taxon>
        <taxon>Crambidae</taxon>
        <taxon>Pyraustinae</taxon>
        <taxon>Loxostege</taxon>
    </lineage>
</organism>
<keyword evidence="1" id="KW-1133">Transmembrane helix</keyword>
<evidence type="ECO:0000256" key="1">
    <source>
        <dbReference type="SAM" id="Phobius"/>
    </source>
</evidence>
<sequence>MSFKPFISKNIVALVMVPVIIGGHYGWYKLQEIETLVTPEERAKLPIAKLFKNNILSSSSKD</sequence>